<sequence>MSKNLYLDINVLQTVPSSNINRDDTGAPKTAFYGGVMRARVSSQSWKRATRKAFAEDGAEIGTRTLKVPQLLAEKLMELDSSLSQEEADKMAAAALGAAGIKVKKDNVTGALLMVSKGQIEGLAKYVLAGEELDKKEAKKNLLQGNSLDLALFGRMVADNPELNVDASAQVAHAISTHEIIPEYDYFTALDDLQGKEQSGAALIQTTQYDSATLYRYANVNMGELAHNLDGKDAVEGAVTFVKDFALSMPTGKQNSFANKTVPSYLMVTVRDDTPVNLVSAFEQPATARDGKGYLENSVNKLEAEFVDTQAFVDAPLATLVAGKFDTKIGEKEDNLNDLLDKLRDVLKKAVEDEDLNN</sequence>
<dbReference type="Proteomes" id="UP000051074">
    <property type="component" value="Unassembled WGS sequence"/>
</dbReference>
<dbReference type="AlphaFoldDB" id="A0A0R1LX87"/>
<organism evidence="1 2">
    <name type="scientific">Lactobacillus equicursoris DSM 19284 = JCM 14600 = CIP 110162</name>
    <dbReference type="NCBI Taxonomy" id="1293597"/>
    <lineage>
        <taxon>Bacteria</taxon>
        <taxon>Bacillati</taxon>
        <taxon>Bacillota</taxon>
        <taxon>Bacilli</taxon>
        <taxon>Lactobacillales</taxon>
        <taxon>Lactobacillaceae</taxon>
        <taxon>Lactobacillus</taxon>
    </lineage>
</organism>
<reference evidence="1 2" key="1">
    <citation type="journal article" date="2015" name="Genome Announc.">
        <title>Expanding the biotechnology potential of lactobacilli through comparative genomics of 213 strains and associated genera.</title>
        <authorList>
            <person name="Sun Z."/>
            <person name="Harris H.M."/>
            <person name="McCann A."/>
            <person name="Guo C."/>
            <person name="Argimon S."/>
            <person name="Zhang W."/>
            <person name="Yang X."/>
            <person name="Jeffery I.B."/>
            <person name="Cooney J.C."/>
            <person name="Kagawa T.F."/>
            <person name="Liu W."/>
            <person name="Song Y."/>
            <person name="Salvetti E."/>
            <person name="Wrobel A."/>
            <person name="Rasinkangas P."/>
            <person name="Parkhill J."/>
            <person name="Rea M.C."/>
            <person name="O'Sullivan O."/>
            <person name="Ritari J."/>
            <person name="Douillard F.P."/>
            <person name="Paul Ross R."/>
            <person name="Yang R."/>
            <person name="Briner A.E."/>
            <person name="Felis G.E."/>
            <person name="de Vos W.M."/>
            <person name="Barrangou R."/>
            <person name="Klaenhammer T.R."/>
            <person name="Caufield P.W."/>
            <person name="Cui Y."/>
            <person name="Zhang H."/>
            <person name="O'Toole P.W."/>
        </authorList>
    </citation>
    <scope>NUCLEOTIDE SEQUENCE [LARGE SCALE GENOMIC DNA]</scope>
    <source>
        <strain evidence="1 2">DSM 19284</strain>
    </source>
</reference>
<proteinExistence type="predicted"/>
<comment type="caution">
    <text evidence="1">The sequence shown here is derived from an EMBL/GenBank/DDBJ whole genome shotgun (WGS) entry which is preliminary data.</text>
</comment>
<name>A0A0R1LX87_9LACO</name>
<evidence type="ECO:0000313" key="1">
    <source>
        <dbReference type="EMBL" id="KRL00239.1"/>
    </source>
</evidence>
<dbReference type="RefSeq" id="WP_056945369.1">
    <property type="nucleotide sequence ID" value="NZ_AZDU01000052.1"/>
</dbReference>
<dbReference type="InterPro" id="IPR010148">
    <property type="entry name" value="CRISPR-assoc_prot_CT1975"/>
</dbReference>
<dbReference type="PATRIC" id="fig|1293597.4.peg.1562"/>
<gene>
    <name evidence="1" type="ORF">FC20_GL001466</name>
</gene>
<dbReference type="EMBL" id="AZDU01000052">
    <property type="protein sequence ID" value="KRL00239.1"/>
    <property type="molecule type" value="Genomic_DNA"/>
</dbReference>
<accession>A0A0R1LX87</accession>
<dbReference type="NCBIfam" id="TIGR01869">
    <property type="entry name" value="casC_Cse4"/>
    <property type="match status" value="1"/>
</dbReference>
<protein>
    <submittedName>
        <fullName evidence="1">CRISPR system CASCADE complex protein CasC</fullName>
    </submittedName>
</protein>
<dbReference type="eggNOG" id="COG1857">
    <property type="taxonomic scope" value="Bacteria"/>
</dbReference>
<evidence type="ECO:0000313" key="2">
    <source>
        <dbReference type="Proteomes" id="UP000051074"/>
    </source>
</evidence>
<dbReference type="STRING" id="1293597.FC20_GL001466"/>
<dbReference type="Pfam" id="PF09344">
    <property type="entry name" value="Cas_CT1975"/>
    <property type="match status" value="1"/>
</dbReference>
<keyword evidence="2" id="KW-1185">Reference proteome</keyword>